<accession>A0A841PS42</accession>
<dbReference type="AlphaFoldDB" id="A0A841PS42"/>
<evidence type="ECO:0000313" key="1">
    <source>
        <dbReference type="EMBL" id="MBB6451619.1"/>
    </source>
</evidence>
<evidence type="ECO:0008006" key="3">
    <source>
        <dbReference type="Google" id="ProtNLM"/>
    </source>
</evidence>
<protein>
    <recommendedName>
        <fullName evidence="3">PglZ domain-containing protein</fullName>
    </recommendedName>
</protein>
<reference evidence="1 2" key="1">
    <citation type="submission" date="2020-08" db="EMBL/GenBank/DDBJ databases">
        <title>Genomic Encyclopedia of Type Strains, Phase IV (KMG-IV): sequencing the most valuable type-strain genomes for metagenomic binning, comparative biology and taxonomic classification.</title>
        <authorList>
            <person name="Goeker M."/>
        </authorList>
    </citation>
    <scope>NUCLEOTIDE SEQUENCE [LARGE SCALE GENOMIC DNA]</scope>
    <source>
        <strain evidence="1 2">DSM 19612</strain>
    </source>
</reference>
<sequence>MNSWRDEVLKHFDSSFTKVYIANDSDGLLRDVKVIENLEKNLFEIADFDDPIAFRYMFETKYRELISKGTLKLIIRNDEYGLIPYDLYKDTIKVSLKLGEIFPKLSYPILKGLDSDELDALYAVYGQYQGSSSNKDTIEFLLKKVYKIHQESIDTKNDFIKFMLSFHYRNQQLPYDVSNYLVEQLHSRKDIRQLPVKELIESKSSFYTFLEKEWSIYVNGLYKEKQVIKESETDSSYYHTEHSFSDPDIRRLLNDLFIEKELQPIEGLDKNNLPTWVHPGIINKENAAEIELFKSLLGKIRLRAVNVESYKDWVNISKLIGELSYLSHKIESSTDAELFDDYQKSLSNLNTNFESWMLEGYASIYNSPILPNPTMVHQIPNYLELMNQDKVALLVLDGMSFVQWSQIRQALNQYDIRTEVNGVFAWVPTLTSISRQAIFSGKMPMMYADSIYTTNKEELLWKTFWENNGVLKQNVSYQRALGNEEYRKDNIEALRKHNIQVSGLVIDTIDKLMHGAIQGQLGIYAELDIWLKSGYLQNLIKDLQDTGYTIYITSDHGNTECTGVGRINDGVLAHSKGERVRIYNNEDLCKERANEYSVITWPNIGLPKDFNVLLADQNKAFISKGKKAVSHGGISLQEVVVPFVKVKN</sequence>
<keyword evidence="2" id="KW-1185">Reference proteome</keyword>
<comment type="caution">
    <text evidence="1">The sequence shown here is derived from an EMBL/GenBank/DDBJ whole genome shotgun (WGS) entry which is preliminary data.</text>
</comment>
<dbReference type="SUPFAM" id="SSF53649">
    <property type="entry name" value="Alkaline phosphatase-like"/>
    <property type="match status" value="1"/>
</dbReference>
<organism evidence="1 2">
    <name type="scientific">Salirhabdus euzebyi</name>
    <dbReference type="NCBI Taxonomy" id="394506"/>
    <lineage>
        <taxon>Bacteria</taxon>
        <taxon>Bacillati</taxon>
        <taxon>Bacillota</taxon>
        <taxon>Bacilli</taxon>
        <taxon>Bacillales</taxon>
        <taxon>Bacillaceae</taxon>
        <taxon>Salirhabdus</taxon>
    </lineage>
</organism>
<dbReference type="InterPro" id="IPR017850">
    <property type="entry name" value="Alkaline_phosphatase_core_sf"/>
</dbReference>
<dbReference type="RefSeq" id="WP_174496252.1">
    <property type="nucleotide sequence ID" value="NZ_CADDWK010000007.1"/>
</dbReference>
<gene>
    <name evidence="1" type="ORF">HNQ94_000040</name>
</gene>
<dbReference type="EMBL" id="JACHGH010000001">
    <property type="protein sequence ID" value="MBB6451619.1"/>
    <property type="molecule type" value="Genomic_DNA"/>
</dbReference>
<evidence type="ECO:0000313" key="2">
    <source>
        <dbReference type="Proteomes" id="UP000581688"/>
    </source>
</evidence>
<name>A0A841PS42_9BACI</name>
<proteinExistence type="predicted"/>
<dbReference type="Proteomes" id="UP000581688">
    <property type="component" value="Unassembled WGS sequence"/>
</dbReference>
<dbReference type="NCBIfam" id="NF033449">
    <property type="entry name" value="BREX_PglZ_3"/>
    <property type="match status" value="1"/>
</dbReference>
<dbReference type="Pfam" id="PF08665">
    <property type="entry name" value="PglZ"/>
    <property type="match status" value="1"/>
</dbReference>